<evidence type="ECO:0000256" key="2">
    <source>
        <dbReference type="ARBA" id="ARBA00023130"/>
    </source>
</evidence>
<keyword evidence="8" id="KW-1185">Reference proteome</keyword>
<dbReference type="InterPro" id="IPR013106">
    <property type="entry name" value="Ig_V-set"/>
</dbReference>
<dbReference type="Gene3D" id="2.60.40.10">
    <property type="entry name" value="Immunoglobulins"/>
    <property type="match status" value="1"/>
</dbReference>
<feature type="domain" description="Ig-like" evidence="6">
    <location>
        <begin position="43"/>
        <end position="149"/>
    </location>
</feature>
<evidence type="ECO:0000256" key="4">
    <source>
        <dbReference type="ARBA" id="ARBA00023319"/>
    </source>
</evidence>
<dbReference type="InterPro" id="IPR007110">
    <property type="entry name" value="Ig-like_dom"/>
</dbReference>
<dbReference type="OMA" id="GCIFETS"/>
<dbReference type="PANTHER" id="PTHR19367:SF18">
    <property type="entry name" value="T CELL RECEPTOR ALPHA VARIABLE 16"/>
    <property type="match status" value="1"/>
</dbReference>
<dbReference type="GO" id="GO:0002250">
    <property type="term" value="P:adaptive immune response"/>
    <property type="evidence" value="ECO:0007669"/>
    <property type="project" value="UniProtKB-KW"/>
</dbReference>
<keyword evidence="1" id="KW-0732">Signal</keyword>
<reference evidence="7" key="2">
    <citation type="submission" date="2025-09" db="UniProtKB">
        <authorList>
            <consortium name="Ensembl"/>
        </authorList>
    </citation>
    <scope>IDENTIFICATION</scope>
</reference>
<evidence type="ECO:0000313" key="7">
    <source>
        <dbReference type="Ensembl" id="ENSCVAP00000020392.1"/>
    </source>
</evidence>
<evidence type="ECO:0000256" key="3">
    <source>
        <dbReference type="ARBA" id="ARBA00023170"/>
    </source>
</evidence>
<dbReference type="InterPro" id="IPR036179">
    <property type="entry name" value="Ig-like_dom_sf"/>
</dbReference>
<organism evidence="7 8">
    <name type="scientific">Cyprinodon variegatus</name>
    <name type="common">Sheepshead minnow</name>
    <dbReference type="NCBI Taxonomy" id="28743"/>
    <lineage>
        <taxon>Eukaryota</taxon>
        <taxon>Metazoa</taxon>
        <taxon>Chordata</taxon>
        <taxon>Craniata</taxon>
        <taxon>Vertebrata</taxon>
        <taxon>Euteleostomi</taxon>
        <taxon>Actinopterygii</taxon>
        <taxon>Neopterygii</taxon>
        <taxon>Teleostei</taxon>
        <taxon>Neoteleostei</taxon>
        <taxon>Acanthomorphata</taxon>
        <taxon>Ovalentaria</taxon>
        <taxon>Atherinomorphae</taxon>
        <taxon>Cyprinodontiformes</taxon>
        <taxon>Cyprinodontidae</taxon>
        <taxon>Cyprinodon</taxon>
    </lineage>
</organism>
<dbReference type="InterPro" id="IPR003599">
    <property type="entry name" value="Ig_sub"/>
</dbReference>
<name>A0A3Q2DM69_CYPVA</name>
<dbReference type="GeneTree" id="ENSGT01030000234557"/>
<evidence type="ECO:0000313" key="8">
    <source>
        <dbReference type="Proteomes" id="UP000265020"/>
    </source>
</evidence>
<protein>
    <recommendedName>
        <fullName evidence="6">Ig-like domain-containing protein</fullName>
    </recommendedName>
</protein>
<keyword evidence="5" id="KW-1279">T cell receptor</keyword>
<keyword evidence="4" id="KW-0393">Immunoglobulin domain</keyword>
<keyword evidence="2" id="KW-1064">Adaptive immunity</keyword>
<keyword evidence="5" id="KW-0391">Immunity</keyword>
<dbReference type="STRING" id="28743.ENSCVAP00000020392"/>
<dbReference type="Pfam" id="PF07686">
    <property type="entry name" value="V-set"/>
    <property type="match status" value="1"/>
</dbReference>
<dbReference type="SMART" id="SM00409">
    <property type="entry name" value="IG"/>
    <property type="match status" value="1"/>
</dbReference>
<dbReference type="Proteomes" id="UP000265020">
    <property type="component" value="Unassembled WGS sequence"/>
</dbReference>
<proteinExistence type="predicted"/>
<dbReference type="InterPro" id="IPR013783">
    <property type="entry name" value="Ig-like_fold"/>
</dbReference>
<reference evidence="7" key="1">
    <citation type="submission" date="2025-08" db="UniProtKB">
        <authorList>
            <consortium name="Ensembl"/>
        </authorList>
    </citation>
    <scope>IDENTIFICATION</scope>
</reference>
<accession>A0A3Q2DM69</accession>
<dbReference type="SUPFAM" id="SSF48726">
    <property type="entry name" value="Immunoglobulin"/>
    <property type="match status" value="1"/>
</dbReference>
<sequence length="149" mass="16741">MISENSTYFTLNRNLYFVSFNQSSLLIHLFLCMFCSSSECKGDSVTQTEGHVAAAKGKSVTLGCIFETSDPYPYLFWYQQKEGSSPTYMLNRYSGTAANDPKFSTDRFNADLNTGTQKKSVNLTIQDLRLSDSAVYYCLASEKKLIPLI</sequence>
<dbReference type="SMART" id="SM00406">
    <property type="entry name" value="IGv"/>
    <property type="match status" value="1"/>
</dbReference>
<dbReference type="Ensembl" id="ENSCVAT00000014467.1">
    <property type="protein sequence ID" value="ENSCVAP00000020392.1"/>
    <property type="gene ID" value="ENSCVAG00000001736.1"/>
</dbReference>
<keyword evidence="3" id="KW-0675">Receptor</keyword>
<evidence type="ECO:0000256" key="1">
    <source>
        <dbReference type="ARBA" id="ARBA00022729"/>
    </source>
</evidence>
<evidence type="ECO:0000256" key="5">
    <source>
        <dbReference type="ARBA" id="ARBA00043266"/>
    </source>
</evidence>
<dbReference type="InterPro" id="IPR051287">
    <property type="entry name" value="TCR_variable_region"/>
</dbReference>
<dbReference type="AlphaFoldDB" id="A0A3Q2DM69"/>
<dbReference type="PROSITE" id="PS50835">
    <property type="entry name" value="IG_LIKE"/>
    <property type="match status" value="1"/>
</dbReference>
<dbReference type="PANTHER" id="PTHR19367">
    <property type="entry name" value="T-CELL RECEPTOR ALPHA CHAIN V REGION"/>
    <property type="match status" value="1"/>
</dbReference>
<evidence type="ECO:0000259" key="6">
    <source>
        <dbReference type="PROSITE" id="PS50835"/>
    </source>
</evidence>
<dbReference type="GO" id="GO:0042101">
    <property type="term" value="C:T cell receptor complex"/>
    <property type="evidence" value="ECO:0007669"/>
    <property type="project" value="UniProtKB-KW"/>
</dbReference>